<organism evidence="1 2">
    <name type="scientific">Artemisia annua</name>
    <name type="common">Sweet wormwood</name>
    <dbReference type="NCBI Taxonomy" id="35608"/>
    <lineage>
        <taxon>Eukaryota</taxon>
        <taxon>Viridiplantae</taxon>
        <taxon>Streptophyta</taxon>
        <taxon>Embryophyta</taxon>
        <taxon>Tracheophyta</taxon>
        <taxon>Spermatophyta</taxon>
        <taxon>Magnoliopsida</taxon>
        <taxon>eudicotyledons</taxon>
        <taxon>Gunneridae</taxon>
        <taxon>Pentapetalae</taxon>
        <taxon>asterids</taxon>
        <taxon>campanulids</taxon>
        <taxon>Asterales</taxon>
        <taxon>Asteraceae</taxon>
        <taxon>Asteroideae</taxon>
        <taxon>Anthemideae</taxon>
        <taxon>Artemisiinae</taxon>
        <taxon>Artemisia</taxon>
    </lineage>
</organism>
<dbReference type="Proteomes" id="UP000245207">
    <property type="component" value="Unassembled WGS sequence"/>
</dbReference>
<sequence length="214" mass="24807">MGFLRNKQTYHLQKLKFSNFLHVYHFYLKPSLLNICYKQTPCLTEWALGTTTITDNMQTLAPQLKVDASVIDSFACVLSYEETITNSGSKIKQYFHTGILTIPIMNAKKEDEEKQYEESCANLTSVFKGNPDDKSMDHVELKKLFSRYLESHKHKKASDIATKKTTLMKLKWGTKQNVIDCGVFIMMHMEPYGGEALKNWKFEFPKEGKEQELR</sequence>
<protein>
    <recommendedName>
        <fullName evidence="3">Ulp1 protease family, C-terminal catalytic domain-containing protein</fullName>
    </recommendedName>
</protein>
<evidence type="ECO:0000313" key="2">
    <source>
        <dbReference type="Proteomes" id="UP000245207"/>
    </source>
</evidence>
<dbReference type="EMBL" id="PKPP01014477">
    <property type="protein sequence ID" value="PWA39607.1"/>
    <property type="molecule type" value="Genomic_DNA"/>
</dbReference>
<comment type="caution">
    <text evidence="1">The sequence shown here is derived from an EMBL/GenBank/DDBJ whole genome shotgun (WGS) entry which is preliminary data.</text>
</comment>
<gene>
    <name evidence="1" type="ORF">CTI12_AA570290</name>
</gene>
<dbReference type="AlphaFoldDB" id="A0A2U1KS70"/>
<accession>A0A2U1KS70</accession>
<evidence type="ECO:0000313" key="1">
    <source>
        <dbReference type="EMBL" id="PWA39607.1"/>
    </source>
</evidence>
<dbReference type="STRING" id="35608.A0A2U1KS70"/>
<name>A0A2U1KS70_ARTAN</name>
<evidence type="ECO:0008006" key="3">
    <source>
        <dbReference type="Google" id="ProtNLM"/>
    </source>
</evidence>
<keyword evidence="2" id="KW-1185">Reference proteome</keyword>
<proteinExistence type="predicted"/>
<dbReference type="OrthoDB" id="1749738at2759"/>
<reference evidence="1 2" key="1">
    <citation type="journal article" date="2018" name="Mol. Plant">
        <title>The genome of Artemisia annua provides insight into the evolution of Asteraceae family and artemisinin biosynthesis.</title>
        <authorList>
            <person name="Shen Q."/>
            <person name="Zhang L."/>
            <person name="Liao Z."/>
            <person name="Wang S."/>
            <person name="Yan T."/>
            <person name="Shi P."/>
            <person name="Liu M."/>
            <person name="Fu X."/>
            <person name="Pan Q."/>
            <person name="Wang Y."/>
            <person name="Lv Z."/>
            <person name="Lu X."/>
            <person name="Zhang F."/>
            <person name="Jiang W."/>
            <person name="Ma Y."/>
            <person name="Chen M."/>
            <person name="Hao X."/>
            <person name="Li L."/>
            <person name="Tang Y."/>
            <person name="Lv G."/>
            <person name="Zhou Y."/>
            <person name="Sun X."/>
            <person name="Brodelius P.E."/>
            <person name="Rose J.K.C."/>
            <person name="Tang K."/>
        </authorList>
    </citation>
    <scope>NUCLEOTIDE SEQUENCE [LARGE SCALE GENOMIC DNA]</scope>
    <source>
        <strain evidence="2">cv. Huhao1</strain>
        <tissue evidence="1">Leaf</tissue>
    </source>
</reference>